<protein>
    <recommendedName>
        <fullName evidence="4">PBS lyase HEAT-like repeat protein</fullName>
    </recommendedName>
</protein>
<dbReference type="HOGENOM" id="CLU_048399_0_0_9"/>
<sequence>MKKNKYLMHIIVALTITASIGITACKSSAEETKMSTDESSVSSVAEESKEAKSQKKTKELDYKNLTVEDLTKNLIGKKELTDEEFLDLVSTYRYVPITEDLNLEDGSVTQQAFSLLDDKNIKYTPSQNVLKTLIKSEYPQLRGIACELMDEFNGTKEENIDLVKEILKTEKEPYVLRRAISVVAYKAGEDPEIAKFLLDMAKNENPGVRERAAYWLCIGSNKDIEGAQDLVFELMQDENKEVMRTACEKSGVFRDNQKITEYLKSILLDDSKYELHGICGKALIDMWLDPPNMDGHNETAYNATVEYIEKTSRNENIPEFTVLNYLSGISDAGFEKWKAQNPYYNKDKITAAMIEIIKDPNANSLARASAIEVIHAHGKKEALESIKSVIDDLTDKDATFIKDVFAKELAK</sequence>
<evidence type="ECO:0000313" key="2">
    <source>
        <dbReference type="EMBL" id="EFU77295.1"/>
    </source>
</evidence>
<name>E6LLG9_9FIRM</name>
<dbReference type="EMBL" id="AEPW01000028">
    <property type="protein sequence ID" value="EFU77295.1"/>
    <property type="molecule type" value="Genomic_DNA"/>
</dbReference>
<accession>E6LLG9</accession>
<dbReference type="SUPFAM" id="SSF48371">
    <property type="entry name" value="ARM repeat"/>
    <property type="match status" value="1"/>
</dbReference>
<gene>
    <name evidence="2" type="ORF">HMPREF0381_0804</name>
</gene>
<evidence type="ECO:0000256" key="1">
    <source>
        <dbReference type="SAM" id="MobiDB-lite"/>
    </source>
</evidence>
<dbReference type="eggNOG" id="ENOG502Z9U8">
    <property type="taxonomic scope" value="Bacteria"/>
</dbReference>
<organism evidence="2 3">
    <name type="scientific">Lachnoanaerobaculum saburreum DSM 3986</name>
    <dbReference type="NCBI Taxonomy" id="887325"/>
    <lineage>
        <taxon>Bacteria</taxon>
        <taxon>Bacillati</taxon>
        <taxon>Bacillota</taxon>
        <taxon>Clostridia</taxon>
        <taxon>Lachnospirales</taxon>
        <taxon>Lachnospiraceae</taxon>
        <taxon>Lachnoanaerobaculum</taxon>
    </lineage>
</organism>
<dbReference type="Pfam" id="PF13646">
    <property type="entry name" value="HEAT_2"/>
    <property type="match status" value="1"/>
</dbReference>
<evidence type="ECO:0008006" key="4">
    <source>
        <dbReference type="Google" id="ProtNLM"/>
    </source>
</evidence>
<reference evidence="2 3" key="1">
    <citation type="submission" date="2010-12" db="EMBL/GenBank/DDBJ databases">
        <authorList>
            <person name="Muzny D."/>
            <person name="Qin X."/>
            <person name="Deng J."/>
            <person name="Jiang H."/>
            <person name="Liu Y."/>
            <person name="Qu J."/>
            <person name="Song X.-Z."/>
            <person name="Zhang L."/>
            <person name="Thornton R."/>
            <person name="Coyle M."/>
            <person name="Francisco L."/>
            <person name="Jackson L."/>
            <person name="Javaid M."/>
            <person name="Korchina V."/>
            <person name="Kovar C."/>
            <person name="Mata R."/>
            <person name="Mathew T."/>
            <person name="Ngo R."/>
            <person name="Nguyen L."/>
            <person name="Nguyen N."/>
            <person name="Okwuonu G."/>
            <person name="Ongeri F."/>
            <person name="Pham C."/>
            <person name="Simmons D."/>
            <person name="Wilczek-Boney K."/>
            <person name="Hale W."/>
            <person name="Jakkamsetti A."/>
            <person name="Pham P."/>
            <person name="Ruth R."/>
            <person name="San Lucas F."/>
            <person name="Warren J."/>
            <person name="Zhang J."/>
            <person name="Zhao Z."/>
            <person name="Zhou C."/>
            <person name="Zhu D."/>
            <person name="Lee S."/>
            <person name="Bess C."/>
            <person name="Blankenburg K."/>
            <person name="Forbes L."/>
            <person name="Fu Q."/>
            <person name="Gubbala S."/>
            <person name="Hirani K."/>
            <person name="Jayaseelan J.C."/>
            <person name="Lara F."/>
            <person name="Munidasa M."/>
            <person name="Palculict T."/>
            <person name="Patil S."/>
            <person name="Pu L.-L."/>
            <person name="Saada N."/>
            <person name="Tang L."/>
            <person name="Weissenberger G."/>
            <person name="Zhu Y."/>
            <person name="Hemphill L."/>
            <person name="Shang Y."/>
            <person name="Youmans B."/>
            <person name="Ayvaz T."/>
            <person name="Ross M."/>
            <person name="Santibanez J."/>
            <person name="Aqrawi P."/>
            <person name="Gross S."/>
            <person name="Joshi V."/>
            <person name="Fowler G."/>
            <person name="Nazareth L."/>
            <person name="Reid J."/>
            <person name="Worley K."/>
            <person name="Petrosino J."/>
            <person name="Highlander S."/>
            <person name="Gibbs R."/>
        </authorList>
    </citation>
    <scope>NUCLEOTIDE SEQUENCE [LARGE SCALE GENOMIC DNA]</scope>
    <source>
        <strain evidence="2 3">DSM 3986</strain>
    </source>
</reference>
<dbReference type="Gene3D" id="1.25.10.10">
    <property type="entry name" value="Leucine-rich Repeat Variant"/>
    <property type="match status" value="1"/>
</dbReference>
<dbReference type="AlphaFoldDB" id="E6LLG9"/>
<feature type="compositionally biased region" description="Basic and acidic residues" evidence="1">
    <location>
        <begin position="46"/>
        <end position="55"/>
    </location>
</feature>
<comment type="caution">
    <text evidence="2">The sequence shown here is derived from an EMBL/GenBank/DDBJ whole genome shotgun (WGS) entry which is preliminary data.</text>
</comment>
<feature type="region of interest" description="Disordered" evidence="1">
    <location>
        <begin position="31"/>
        <end position="55"/>
    </location>
</feature>
<dbReference type="RefSeq" id="WP_008750573.1">
    <property type="nucleotide sequence ID" value="NZ_GL622296.1"/>
</dbReference>
<dbReference type="Proteomes" id="UP000003434">
    <property type="component" value="Unassembled WGS sequence"/>
</dbReference>
<dbReference type="InterPro" id="IPR016024">
    <property type="entry name" value="ARM-type_fold"/>
</dbReference>
<proteinExistence type="predicted"/>
<dbReference type="PROSITE" id="PS51257">
    <property type="entry name" value="PROKAR_LIPOPROTEIN"/>
    <property type="match status" value="1"/>
</dbReference>
<evidence type="ECO:0000313" key="3">
    <source>
        <dbReference type="Proteomes" id="UP000003434"/>
    </source>
</evidence>
<dbReference type="InterPro" id="IPR011989">
    <property type="entry name" value="ARM-like"/>
</dbReference>